<dbReference type="Gene3D" id="3.30.70.270">
    <property type="match status" value="1"/>
</dbReference>
<dbReference type="SUPFAM" id="SSF53901">
    <property type="entry name" value="Thiolase-like"/>
    <property type="match status" value="1"/>
</dbReference>
<dbReference type="Gene3D" id="3.10.10.10">
    <property type="entry name" value="HIV Type 1 Reverse Transcriptase, subunit A, domain 1"/>
    <property type="match status" value="1"/>
</dbReference>
<evidence type="ECO:0000256" key="2">
    <source>
        <dbReference type="SAM" id="MobiDB-lite"/>
    </source>
</evidence>
<dbReference type="InterPro" id="IPR005162">
    <property type="entry name" value="Retrotrans_gag_dom"/>
</dbReference>
<sequence>MSDLGLLAYYLGIEVTQTDGDISIKQSAYANKILKEAGMLDCNETLILMDPGTRLTKVTEGTMVNSTEYQSITGCLRYLLHIRPDLSYSVGLLSSFMQEPREQHMKAIRQVLRYVKGTKDHGITYKHNGGNKIHGYSDSSYGVNTQEGKGTTGIIFYYAASTQALWLKRLLSKLTHSEEDKVTIRVDNKSAIAFIKNLVFHGKSKHIDTKYHFIRECVEREDIQVEFISGEYQKADILTKVMESLEHAMQRGAPILAEYLGEVKALKKVFKNTNGIKMNATKSMIGHSMGAARGLEAIATIKLIQTRWLHPTINQFDPEPTVDFNTIANQKQQNKINVGNSLHLIVRNQLPHLTHTPYMLLPPNPSYLNGGLSLDGCTGPDQEKAQPNGIIALFPLLKKHKGCSWMAMVEIHKNFPLPVKKVATARRKVEAAAIQQYLQHEHYALWEVIEFGDSYVVPVSPSSTTTTDTISGESGKMSGRTVTLTVEDKQKKKNDVKERGRRDNYRHGSKAKKQAPNALMEIDGVGWDWSYMANDEEDHALVNDEVAPTEFALMANTSAESKKLETLKDEKEGVDGKLAGLLTASKDLDNLIESQRSDKNKEGLGYSVVPPPPTGLPECADDIVTDYSRPSPTVESTSRDDQNRNPSVSETVASPITPKPFIKFVKPKDSQSKSKTGKTESPKKPPVKKRVKKSFTPKPVVHRPYIPSQRPLKTNMTGARPNRTSFNKQAHSYANRPFYRTSAVRSHYRAPWVPTVNRSFPPANRKLSTGSRNFPTANRKFPTASRKFPTGSTKCSTADIGMKEKAVKPLACWFWKPSHNLSNKGGYVSFGQGGCKITGKGTIKTSKLEFENVYFVKDLKYNLFSVSQICDNKNNVLFTDSECIVLGRDFKLLNDANILLRTPRQHNMYSIDLNNIVPHRDLTCLVAKASADECILWHRRLGHLNFKTINKLVRHNLVRGLPTKCFENDHTCTACLKGKQYKASCKSKLVNSVPKPLHTLYMDLFGPTSISSISHKWYCLVVTDDFSRFTWTFFLKSKDETSGILKKFITEIENLKDLKVKIIRCDNGGEFKNKEMNEFCSQKGIKREFSNARTPQQNGVTKRRNRTLIEAARTMLADAKLPVTFWAEAVNTASILCLLQFCDYHNMVAILEKSEHNIDFHPMVDFIEASPLRIEKTKEGTQILATVDGIHRTVTESSLRRNLKLKDEEGISSLPDTELFKNLTLMGYNISPNQKFTFQKGQFSYQWKHYTRRARIAQSSALPTDKATIAKSSTLPYDSKPRVTSPDAVEGRMQQTIPKLMDLCTSLQRQISELSAKFQAQEVEINRLKERVKLLEDREGVAATRSGDDAPIKGRSTDEGEAATERISDDLEEMATVLTSMDATTVLASGVVDVPNGSGSIPTASTPAEEQIPTGSNVVPTAILVFATSTVVTPYRRRKGKKVMVESETPKKQRVQEQIDAQVAKELKEQLEREDQRRSEQIARDAEIEYHQFASELPMKRIIELISDIVKYQDNYAKESAKKQKIAEEVTKEAKFSDEVPEEKVKEMMQLVLIEEVYVEALQVKHPIIDWKETLSNTPPTSEKEMDLCVELNKLYELDDEDQLWTHTQKLMHAPVDWRLYDTCGVHYVTSKDKEIFMLVEKDYPLRKGLALVMINYKLQVENYSQMANDLILKIYKIANSPRQQVKKVATARRKVEATAVKIALLSIVKKKLSPKTQFRSVFVVSHGFSFYDSLRLLRVLVQANKFHGFERDNPHTHISNFKRMTATLKYRDVSNDAIKLMLVPYSLEGAARVWYEKEPPNSILTWEDLVNKFVNQFFPPSKTTHLKNEISRFTQRFEETFSDWDHFKELLRACPHHGFLELTQIDTFYNGLTKQDQDSLNAAAGGNLLNKTTREALKIIEDKSKVRYLRNKSNVARVNTNSRNNANKTDDRIDKLADQISNLVEIVNKQVIAPAKAVEKTCVTCGGANSYYECIATDSNPSSICAASGSYNQISSLNRASHQIPPPGFAPVQNNPNRFNQGRGNFFNQENNFNQGNNFRGNNFQNNQGYRAQMNDISNFQNQGFQNQPFLVPNNQLPPIVPNELSSYMKSNEIMIKSINTIPNPKGEMKVVTTHSGLAYEGPSIPTESPLEKVDEQSTKEILDKEQSNSSGSTAQVQPPVVPTQILKPDDKLFKLAKVPLNENCSAMLLKKLPKKLGDPGKFLIPCDFPGMEVCHALTDLESSINLIPYRFGKKLSLPELTPTRMTLELADSRSKSTSNLKEVLVENRSCFNRCIWRGNYLQDTTCEEFVQDVLDFQYNPKSSNPTLVSDDLISESDSSKVPIVKSSSPTLTPFGEIDFFLEEIEDFLNDDSIPTGIENSVYDPEKSSVEEPFKPELKELPSHLEYVFLKDSNKLPVIIAKNLKVDEKEALINVLKSHKRAIAWKISDIKGIDPRFYTHKILMKDDYKPAIQSQRRSVGEPNPLCSLKGRKLNDTTRKDHFLLPFMDQMLGRLAGNEFYCFLDGFSGYFQILIDPQDQEKTTFTCPYGTFAYRRMPFGLCNAPGTFQRCMMSIFHDMIEKTMEVFMDDFSVFGDSFLSCLTNLDKMLNRCEETNLVVNWEKCHFMCREGIVLGHKISKSGIEVDRAKVDVIAKLPHPTTVKGVRSFLGHALLDKETPFVFSKEWPFPSSKGNKYILVAVDFLSKWVKAKALPTNDARVVVKFLKSLFSRFDIPRAIISDRGTYFYNDKFTRVMIKYGVTHRLATAYHPQTSGPVEVSNRGLKRILERMVGENRTSWSDKLDDALWAFCTAYKTPIGCTPYKLIYGKSCHLPVELEHRAYWALKHVNFDLKTAGDHHKLQLNELSELRDQAYENSMIYKERTKKLHDSKIKNRIFNVGDQVLLFNSRLKIFSGKLKTRWSGPFTITRVFPYGTIELPQPNGPNFKVNDLRMKHYFDGDIPSNVALDLHTFPKDN</sequence>
<feature type="compositionally biased region" description="Basic and acidic residues" evidence="2">
    <location>
        <begin position="666"/>
        <end position="683"/>
    </location>
</feature>
<feature type="compositionally biased region" description="Polar residues" evidence="2">
    <location>
        <begin position="2149"/>
        <end position="2158"/>
    </location>
</feature>
<dbReference type="InterPro" id="IPR036397">
    <property type="entry name" value="RNaseH_sf"/>
</dbReference>
<feature type="coiled-coil region" evidence="1">
    <location>
        <begin position="1454"/>
        <end position="1484"/>
    </location>
</feature>
<gene>
    <name evidence="4" type="ORF">Tci_002571</name>
</gene>
<dbReference type="InterPro" id="IPR000477">
    <property type="entry name" value="RT_dom"/>
</dbReference>
<evidence type="ECO:0000259" key="3">
    <source>
        <dbReference type="PROSITE" id="PS50994"/>
    </source>
</evidence>
<feature type="region of interest" description="Disordered" evidence="2">
    <location>
        <begin position="595"/>
        <end position="720"/>
    </location>
</feature>
<feature type="compositionally biased region" description="Basic and acidic residues" evidence="2">
    <location>
        <begin position="2131"/>
        <end position="2148"/>
    </location>
</feature>
<dbReference type="SUPFAM" id="SSF53098">
    <property type="entry name" value="Ribonuclease H-like"/>
    <property type="match status" value="2"/>
</dbReference>
<feature type="domain" description="Integrase catalytic" evidence="3">
    <location>
        <begin position="2633"/>
        <end position="2809"/>
    </location>
</feature>
<dbReference type="InterPro" id="IPR025724">
    <property type="entry name" value="GAG-pre-integrase_dom"/>
</dbReference>
<feature type="compositionally biased region" description="Polar residues" evidence="2">
    <location>
        <begin position="766"/>
        <end position="776"/>
    </location>
</feature>
<feature type="region of interest" description="Disordered" evidence="2">
    <location>
        <begin position="1341"/>
        <end position="1362"/>
    </location>
</feature>
<dbReference type="PANTHER" id="PTHR37984">
    <property type="entry name" value="PROTEIN CBG26694"/>
    <property type="match status" value="1"/>
</dbReference>
<dbReference type="InterPro" id="IPR012337">
    <property type="entry name" value="RNaseH-like_sf"/>
</dbReference>
<feature type="region of interest" description="Disordered" evidence="2">
    <location>
        <begin position="763"/>
        <end position="789"/>
    </location>
</feature>
<keyword evidence="4" id="KW-0548">Nucleotidyltransferase</keyword>
<reference evidence="4" key="1">
    <citation type="journal article" date="2019" name="Sci. Rep.">
        <title>Draft genome of Tanacetum cinerariifolium, the natural source of mosquito coil.</title>
        <authorList>
            <person name="Yamashiro T."/>
            <person name="Shiraishi A."/>
            <person name="Satake H."/>
            <person name="Nakayama K."/>
        </authorList>
    </citation>
    <scope>NUCLEOTIDE SEQUENCE</scope>
</reference>
<dbReference type="Pfam" id="PF13976">
    <property type="entry name" value="gag_pre-integrs"/>
    <property type="match status" value="1"/>
</dbReference>
<dbReference type="EMBL" id="BKCJ010000170">
    <property type="protein sequence ID" value="GEU30593.1"/>
    <property type="molecule type" value="Genomic_DNA"/>
</dbReference>
<evidence type="ECO:0000313" key="4">
    <source>
        <dbReference type="EMBL" id="GEU30593.1"/>
    </source>
</evidence>
<feature type="domain" description="Integrase catalytic" evidence="3">
    <location>
        <begin position="990"/>
        <end position="1170"/>
    </location>
</feature>
<organism evidence="4">
    <name type="scientific">Tanacetum cinerariifolium</name>
    <name type="common">Dalmatian daisy</name>
    <name type="synonym">Chrysanthemum cinerariifolium</name>
    <dbReference type="NCBI Taxonomy" id="118510"/>
    <lineage>
        <taxon>Eukaryota</taxon>
        <taxon>Viridiplantae</taxon>
        <taxon>Streptophyta</taxon>
        <taxon>Embryophyta</taxon>
        <taxon>Tracheophyta</taxon>
        <taxon>Spermatophyta</taxon>
        <taxon>Magnoliopsida</taxon>
        <taxon>eudicotyledons</taxon>
        <taxon>Gunneridae</taxon>
        <taxon>Pentapetalae</taxon>
        <taxon>asterids</taxon>
        <taxon>campanulids</taxon>
        <taxon>Asterales</taxon>
        <taxon>Asteraceae</taxon>
        <taxon>Asteroideae</taxon>
        <taxon>Anthemideae</taxon>
        <taxon>Anthemidinae</taxon>
        <taxon>Tanacetum</taxon>
    </lineage>
</organism>
<dbReference type="GO" id="GO:0016746">
    <property type="term" value="F:acyltransferase activity"/>
    <property type="evidence" value="ECO:0007669"/>
    <property type="project" value="InterPro"/>
</dbReference>
<comment type="caution">
    <text evidence="4">The sequence shown here is derived from an EMBL/GenBank/DDBJ whole genome shotgun (WGS) entry which is preliminary data.</text>
</comment>
<feature type="compositionally biased region" description="Basic and acidic residues" evidence="2">
    <location>
        <begin position="488"/>
        <end position="506"/>
    </location>
</feature>
<dbReference type="GO" id="GO:0003676">
    <property type="term" value="F:nucleic acid binding"/>
    <property type="evidence" value="ECO:0007669"/>
    <property type="project" value="InterPro"/>
</dbReference>
<dbReference type="FunFam" id="3.30.420.10:FF:000032">
    <property type="entry name" value="Retrovirus-related Pol polyprotein from transposon 297-like Protein"/>
    <property type="match status" value="1"/>
</dbReference>
<dbReference type="SUPFAM" id="SSF56672">
    <property type="entry name" value="DNA/RNA polymerases"/>
    <property type="match status" value="2"/>
</dbReference>
<dbReference type="InterPro" id="IPR050951">
    <property type="entry name" value="Retrovirus_Pol_polyprotein"/>
</dbReference>
<dbReference type="InterPro" id="IPR001584">
    <property type="entry name" value="Integrase_cat-core"/>
</dbReference>
<dbReference type="Pfam" id="PF00078">
    <property type="entry name" value="RVT_1"/>
    <property type="match status" value="1"/>
</dbReference>
<dbReference type="InterPro" id="IPR016039">
    <property type="entry name" value="Thiolase-like"/>
</dbReference>
<dbReference type="PROSITE" id="PS50994">
    <property type="entry name" value="INTEGRASE"/>
    <property type="match status" value="2"/>
</dbReference>
<dbReference type="CDD" id="cd01647">
    <property type="entry name" value="RT_LTR"/>
    <property type="match status" value="1"/>
</dbReference>
<feature type="region of interest" description="Disordered" evidence="2">
    <location>
        <begin position="488"/>
        <end position="515"/>
    </location>
</feature>
<dbReference type="GO" id="GO:0003964">
    <property type="term" value="F:RNA-directed DNA polymerase activity"/>
    <property type="evidence" value="ECO:0007669"/>
    <property type="project" value="UniProtKB-KW"/>
</dbReference>
<feature type="compositionally biased region" description="Polar residues" evidence="2">
    <location>
        <begin position="711"/>
        <end position="720"/>
    </location>
</feature>
<keyword evidence="4" id="KW-0695">RNA-directed DNA polymerase</keyword>
<evidence type="ECO:0000256" key="1">
    <source>
        <dbReference type="SAM" id="Coils"/>
    </source>
</evidence>
<keyword evidence="4" id="KW-0808">Transferase</keyword>
<keyword evidence="1" id="KW-0175">Coiled coil</keyword>
<dbReference type="GO" id="GO:0015074">
    <property type="term" value="P:DNA integration"/>
    <property type="evidence" value="ECO:0007669"/>
    <property type="project" value="InterPro"/>
</dbReference>
<protein>
    <submittedName>
        <fullName evidence="4">Reverse transcriptase domain-containing protein</fullName>
    </submittedName>
</protein>
<accession>A0A6L2J0R5</accession>
<dbReference type="CDD" id="cd09272">
    <property type="entry name" value="RNase_HI_RT_Ty1"/>
    <property type="match status" value="1"/>
</dbReference>
<dbReference type="Pfam" id="PF02801">
    <property type="entry name" value="Ketoacyl-synt_C"/>
    <property type="match status" value="1"/>
</dbReference>
<dbReference type="Pfam" id="PF00665">
    <property type="entry name" value="rve"/>
    <property type="match status" value="2"/>
</dbReference>
<dbReference type="Pfam" id="PF03732">
    <property type="entry name" value="Retrotrans_gag"/>
    <property type="match status" value="1"/>
</dbReference>
<feature type="compositionally biased region" description="Polar residues" evidence="2">
    <location>
        <begin position="644"/>
        <end position="654"/>
    </location>
</feature>
<feature type="coiled-coil region" evidence="1">
    <location>
        <begin position="1304"/>
        <end position="1338"/>
    </location>
</feature>
<dbReference type="InterPro" id="IPR043128">
    <property type="entry name" value="Rev_trsase/Diguanyl_cyclase"/>
</dbReference>
<proteinExistence type="predicted"/>
<feature type="compositionally biased region" description="Basic residues" evidence="2">
    <location>
        <begin position="685"/>
        <end position="695"/>
    </location>
</feature>
<feature type="region of interest" description="Disordered" evidence="2">
    <location>
        <begin position="2121"/>
        <end position="2159"/>
    </location>
</feature>
<dbReference type="Gene3D" id="3.30.420.10">
    <property type="entry name" value="Ribonuclease H-like superfamily/Ribonuclease H"/>
    <property type="match status" value="2"/>
</dbReference>
<dbReference type="InterPro" id="IPR043502">
    <property type="entry name" value="DNA/RNA_pol_sf"/>
</dbReference>
<dbReference type="InterPro" id="IPR014031">
    <property type="entry name" value="Ketoacyl_synth_C"/>
</dbReference>
<dbReference type="Gene3D" id="3.40.47.10">
    <property type="match status" value="1"/>
</dbReference>
<name>A0A6L2J0R5_TANCI</name>
<dbReference type="PANTHER" id="PTHR37984:SF5">
    <property type="entry name" value="PROTEIN NYNRIN-LIKE"/>
    <property type="match status" value="1"/>
</dbReference>